<dbReference type="Gene3D" id="2.170.140.10">
    <property type="entry name" value="Chitin binding domain"/>
    <property type="match status" value="1"/>
</dbReference>
<feature type="non-terminal residue" evidence="3">
    <location>
        <position position="1"/>
    </location>
</feature>
<dbReference type="SMART" id="SM00494">
    <property type="entry name" value="ChtBD2"/>
    <property type="match status" value="1"/>
</dbReference>
<feature type="region of interest" description="Disordered" evidence="1">
    <location>
        <begin position="320"/>
        <end position="342"/>
    </location>
</feature>
<dbReference type="PANTHER" id="PTHR22933:SF44">
    <property type="entry name" value="RE15157P"/>
    <property type="match status" value="1"/>
</dbReference>
<proteinExistence type="predicted"/>
<protein>
    <submittedName>
        <fullName evidence="3">Carbohydrate-binding protein</fullName>
    </submittedName>
</protein>
<evidence type="ECO:0000313" key="4">
    <source>
        <dbReference type="Proteomes" id="UP000051574"/>
    </source>
</evidence>
<dbReference type="GO" id="GO:0008061">
    <property type="term" value="F:chitin binding"/>
    <property type="evidence" value="ECO:0007669"/>
    <property type="project" value="InterPro"/>
</dbReference>
<dbReference type="InterPro" id="IPR002557">
    <property type="entry name" value="Chitin-bd_dom"/>
</dbReference>
<dbReference type="OrthoDB" id="6379319at2759"/>
<evidence type="ECO:0000313" key="3">
    <source>
        <dbReference type="EMBL" id="KRT81156.1"/>
    </source>
</evidence>
<dbReference type="GO" id="GO:0005576">
    <property type="term" value="C:extracellular region"/>
    <property type="evidence" value="ECO:0007669"/>
    <property type="project" value="InterPro"/>
</dbReference>
<dbReference type="PROSITE" id="PS50940">
    <property type="entry name" value="CHIT_BIND_II"/>
    <property type="match status" value="1"/>
</dbReference>
<organism evidence="3 4">
    <name type="scientific">Oryctes borbonicus</name>
    <dbReference type="NCBI Taxonomy" id="1629725"/>
    <lineage>
        <taxon>Eukaryota</taxon>
        <taxon>Metazoa</taxon>
        <taxon>Ecdysozoa</taxon>
        <taxon>Arthropoda</taxon>
        <taxon>Hexapoda</taxon>
        <taxon>Insecta</taxon>
        <taxon>Pterygota</taxon>
        <taxon>Neoptera</taxon>
        <taxon>Endopterygota</taxon>
        <taxon>Coleoptera</taxon>
        <taxon>Polyphaga</taxon>
        <taxon>Scarabaeiformia</taxon>
        <taxon>Scarabaeidae</taxon>
        <taxon>Dynastinae</taxon>
        <taxon>Oryctes</taxon>
    </lineage>
</organism>
<comment type="caution">
    <text evidence="3">The sequence shown here is derived from an EMBL/GenBank/DDBJ whole genome shotgun (WGS) entry which is preliminary data.</text>
</comment>
<dbReference type="InterPro" id="IPR036508">
    <property type="entry name" value="Chitin-bd_dom_sf"/>
</dbReference>
<dbReference type="InterPro" id="IPR052976">
    <property type="entry name" value="Scoloptoxin-like"/>
</dbReference>
<gene>
    <name evidence="3" type="ORF">AMK59_5385</name>
</gene>
<evidence type="ECO:0000259" key="2">
    <source>
        <dbReference type="PROSITE" id="PS50940"/>
    </source>
</evidence>
<reference evidence="3 4" key="1">
    <citation type="submission" date="2015-09" db="EMBL/GenBank/DDBJ databases">
        <title>Draft genome of the scarab beetle Oryctes borbonicus.</title>
        <authorList>
            <person name="Meyer J.M."/>
            <person name="Markov G.V."/>
            <person name="Baskaran P."/>
            <person name="Herrmann M."/>
            <person name="Sommer R.J."/>
            <person name="Roedelsperger C."/>
        </authorList>
    </citation>
    <scope>NUCLEOTIDE SEQUENCE [LARGE SCALE GENOMIC DNA]</scope>
    <source>
        <strain evidence="3">OB123</strain>
        <tissue evidence="3">Whole animal</tissue>
    </source>
</reference>
<sequence length="342" mass="38366">LQEDVSNKFSCQGRGGGYYADVDSGCQVYHMCDGLGRQFSYSCPNTTLFQQRMLICDHWYMVNCSRSEIDYTANLLIGQQKPFVEDSEKQTYYRTPRPDLLTQPTASEINIIYRTASVRNNTDLNLVGINSDFDQNNGSSKVFTAKPAYQLPSRWSTEYFQAESTSPSSVEYSIISPQKGVNQKLPIPLARIPTVSDSNILLESPRARDEKEARRRPLVPVAKAIDFNSNNLNNVIKTKPIDSFSKKDVVVNFKSSFKATTPVFPTKEELSTTEAPLHDILNAPISEKEIRTLVIQVPDQINVNFKSLFKATTPVFPTKEELGTTESPIDDIINPPSSENDV</sequence>
<dbReference type="EMBL" id="LJIG01016253">
    <property type="protein sequence ID" value="KRT81156.1"/>
    <property type="molecule type" value="Genomic_DNA"/>
</dbReference>
<keyword evidence="4" id="KW-1185">Reference proteome</keyword>
<dbReference type="Pfam" id="PF01607">
    <property type="entry name" value="CBM_14"/>
    <property type="match status" value="1"/>
</dbReference>
<dbReference type="PANTHER" id="PTHR22933">
    <property type="entry name" value="FI18007P1-RELATED"/>
    <property type="match status" value="1"/>
</dbReference>
<feature type="domain" description="Chitin-binding type-2" evidence="2">
    <location>
        <begin position="8"/>
        <end position="66"/>
    </location>
</feature>
<dbReference type="SUPFAM" id="SSF57625">
    <property type="entry name" value="Invertebrate chitin-binding proteins"/>
    <property type="match status" value="1"/>
</dbReference>
<dbReference type="AlphaFoldDB" id="A0A0T6B1T6"/>
<evidence type="ECO:0000256" key="1">
    <source>
        <dbReference type="SAM" id="MobiDB-lite"/>
    </source>
</evidence>
<name>A0A0T6B1T6_9SCAR</name>
<feature type="non-terminal residue" evidence="3">
    <location>
        <position position="342"/>
    </location>
</feature>
<accession>A0A0T6B1T6</accession>
<dbReference type="Proteomes" id="UP000051574">
    <property type="component" value="Unassembled WGS sequence"/>
</dbReference>